<feature type="transmembrane region" description="Helical" evidence="7">
    <location>
        <begin position="58"/>
        <end position="78"/>
    </location>
</feature>
<dbReference type="Gene3D" id="3.30.240.20">
    <property type="entry name" value="bsu07140 like domains"/>
    <property type="match status" value="2"/>
</dbReference>
<keyword evidence="11" id="KW-1185">Reference proteome</keyword>
<gene>
    <name evidence="10" type="ORF">SAMN02745883_01731</name>
</gene>
<dbReference type="PANTHER" id="PTHR34582">
    <property type="entry name" value="UPF0702 TRANSMEMBRANE PROTEIN YCAP"/>
    <property type="match status" value="1"/>
</dbReference>
<comment type="similarity">
    <text evidence="2">Belongs to the UPF0702 family.</text>
</comment>
<accession>A0A1M6R847</accession>
<keyword evidence="4 7" id="KW-0812">Transmembrane</keyword>
<evidence type="ECO:0000256" key="1">
    <source>
        <dbReference type="ARBA" id="ARBA00004651"/>
    </source>
</evidence>
<organism evidence="10 11">
    <name type="scientific">Caminicella sporogenes DSM 14501</name>
    <dbReference type="NCBI Taxonomy" id="1121266"/>
    <lineage>
        <taxon>Bacteria</taxon>
        <taxon>Bacillati</taxon>
        <taxon>Bacillota</taxon>
        <taxon>Clostridia</taxon>
        <taxon>Peptostreptococcales</taxon>
        <taxon>Caminicellaceae</taxon>
        <taxon>Caminicella</taxon>
    </lineage>
</organism>
<dbReference type="Pfam" id="PF04239">
    <property type="entry name" value="DUF421"/>
    <property type="match status" value="1"/>
</dbReference>
<dbReference type="InterPro" id="IPR023090">
    <property type="entry name" value="UPF0702_alpha/beta_dom_sf"/>
</dbReference>
<dbReference type="STRING" id="1121266.SAMN02745883_01731"/>
<evidence type="ECO:0000256" key="7">
    <source>
        <dbReference type="SAM" id="Phobius"/>
    </source>
</evidence>
<evidence type="ECO:0000256" key="5">
    <source>
        <dbReference type="ARBA" id="ARBA00022989"/>
    </source>
</evidence>
<dbReference type="PANTHER" id="PTHR34582:SF5">
    <property type="entry name" value="UPF0702 TRANSMEMBRANE PROTEIN YETF"/>
    <property type="match status" value="1"/>
</dbReference>
<dbReference type="GO" id="GO:0005886">
    <property type="term" value="C:plasma membrane"/>
    <property type="evidence" value="ECO:0007669"/>
    <property type="project" value="UniProtKB-SubCell"/>
</dbReference>
<dbReference type="Pfam" id="PF20730">
    <property type="entry name" value="YetF_N"/>
    <property type="match status" value="1"/>
</dbReference>
<evidence type="ECO:0000313" key="10">
    <source>
        <dbReference type="EMBL" id="SHK28644.1"/>
    </source>
</evidence>
<evidence type="ECO:0000259" key="9">
    <source>
        <dbReference type="Pfam" id="PF20730"/>
    </source>
</evidence>
<name>A0A1M6R847_9FIRM</name>
<proteinExistence type="inferred from homology"/>
<evidence type="ECO:0000256" key="4">
    <source>
        <dbReference type="ARBA" id="ARBA00022692"/>
    </source>
</evidence>
<feature type="transmembrane region" description="Helical" evidence="7">
    <location>
        <begin position="6"/>
        <end position="25"/>
    </location>
</feature>
<keyword evidence="3" id="KW-1003">Cell membrane</keyword>
<sequence>MDLIHTSIELILGFIALLIVTKLIGNRQISQITPFDFISAIVLGELLGNAIYDREISIFHILYALFLWGMLMLTVEMLTQKYLKVRGFLEGNPSIVIRKGVIDRDELKKNRLDINELQNLLRQKDVFSIREVEYAILESDGKISVLKKSKYMVPTNEDLKLSEKPVYLPVTFIIDGEVLWDNVKACGFEEEWLIKQLKRHGIDKPEDVFYAEWKEDEGMYVLPFEHK</sequence>
<protein>
    <submittedName>
        <fullName evidence="10">Uncharacterized membrane protein YcaP, DUF421 family</fullName>
    </submittedName>
</protein>
<evidence type="ECO:0000256" key="2">
    <source>
        <dbReference type="ARBA" id="ARBA00006448"/>
    </source>
</evidence>
<dbReference type="RefSeq" id="WP_072967614.1">
    <property type="nucleotide sequence ID" value="NZ_FRAJ01000013.1"/>
</dbReference>
<keyword evidence="5 7" id="KW-1133">Transmembrane helix</keyword>
<feature type="domain" description="YetF-like N-terminal transmembrane" evidence="9">
    <location>
        <begin position="4"/>
        <end position="77"/>
    </location>
</feature>
<comment type="subcellular location">
    <subcellularLocation>
        <location evidence="1">Cell membrane</location>
        <topology evidence="1">Multi-pass membrane protein</topology>
    </subcellularLocation>
</comment>
<dbReference type="InterPro" id="IPR048454">
    <property type="entry name" value="YetF_N"/>
</dbReference>
<evidence type="ECO:0000256" key="3">
    <source>
        <dbReference type="ARBA" id="ARBA00022475"/>
    </source>
</evidence>
<dbReference type="AlphaFoldDB" id="A0A1M6R847"/>
<evidence type="ECO:0000313" key="11">
    <source>
        <dbReference type="Proteomes" id="UP000184082"/>
    </source>
</evidence>
<dbReference type="Proteomes" id="UP000184082">
    <property type="component" value="Unassembled WGS sequence"/>
</dbReference>
<keyword evidence="6 7" id="KW-0472">Membrane</keyword>
<dbReference type="InterPro" id="IPR007353">
    <property type="entry name" value="DUF421"/>
</dbReference>
<reference evidence="10 11" key="1">
    <citation type="submission" date="2016-11" db="EMBL/GenBank/DDBJ databases">
        <authorList>
            <person name="Jaros S."/>
            <person name="Januszkiewicz K."/>
            <person name="Wedrychowicz H."/>
        </authorList>
    </citation>
    <scope>NUCLEOTIDE SEQUENCE [LARGE SCALE GENOMIC DNA]</scope>
    <source>
        <strain evidence="10 11">DSM 14501</strain>
    </source>
</reference>
<feature type="domain" description="YetF C-terminal" evidence="8">
    <location>
        <begin position="81"/>
        <end position="214"/>
    </location>
</feature>
<evidence type="ECO:0000259" key="8">
    <source>
        <dbReference type="Pfam" id="PF04239"/>
    </source>
</evidence>
<evidence type="ECO:0000256" key="6">
    <source>
        <dbReference type="ARBA" id="ARBA00023136"/>
    </source>
</evidence>
<dbReference type="EMBL" id="FRAJ01000013">
    <property type="protein sequence ID" value="SHK28644.1"/>
    <property type="molecule type" value="Genomic_DNA"/>
</dbReference>